<feature type="region of interest" description="Disordered" evidence="1">
    <location>
        <begin position="43"/>
        <end position="112"/>
    </location>
</feature>
<keyword evidence="3" id="KW-1185">Reference proteome</keyword>
<feature type="compositionally biased region" description="Polar residues" evidence="1">
    <location>
        <begin position="43"/>
        <end position="53"/>
    </location>
</feature>
<dbReference type="Proteomes" id="UP001171606">
    <property type="component" value="Unassembled WGS sequence"/>
</dbReference>
<feature type="compositionally biased region" description="Basic and acidic residues" evidence="1">
    <location>
        <begin position="57"/>
        <end position="69"/>
    </location>
</feature>
<accession>A0ABT8PN44</accession>
<reference evidence="2" key="1">
    <citation type="submission" date="2023-07" db="EMBL/GenBank/DDBJ databases">
        <title>A collection of bacterial strains from the Burkholderia cepacia Research Laboratory and Repository.</title>
        <authorList>
            <person name="Lipuma J."/>
            <person name="Spilker T."/>
            <person name="Caverly L."/>
        </authorList>
    </citation>
    <scope>NUCLEOTIDE SEQUENCE</scope>
    <source>
        <strain evidence="2">AU42020</strain>
    </source>
</reference>
<evidence type="ECO:0000313" key="3">
    <source>
        <dbReference type="Proteomes" id="UP001171606"/>
    </source>
</evidence>
<organism evidence="2 3">
    <name type="scientific">Burkholderia metallica</name>
    <dbReference type="NCBI Taxonomy" id="488729"/>
    <lineage>
        <taxon>Bacteria</taxon>
        <taxon>Pseudomonadati</taxon>
        <taxon>Pseudomonadota</taxon>
        <taxon>Betaproteobacteria</taxon>
        <taxon>Burkholderiales</taxon>
        <taxon>Burkholderiaceae</taxon>
        <taxon>Burkholderia</taxon>
        <taxon>Burkholderia cepacia complex</taxon>
    </lineage>
</organism>
<evidence type="ECO:0000256" key="1">
    <source>
        <dbReference type="SAM" id="MobiDB-lite"/>
    </source>
</evidence>
<name>A0ABT8PN44_9BURK</name>
<sequence length="112" mass="12130">MAASATFFGAVLEVMDRKRASRIGTRDANGPIEQAIIHVVSCSTQDNTPNPTTMHAFRIDPGRGHRDARVYPACNARGGARSHLPDVDPRPRLPSANRPAHTKAGYTQSIRA</sequence>
<comment type="caution">
    <text evidence="2">The sequence shown here is derived from an EMBL/GenBank/DDBJ whole genome shotgun (WGS) entry which is preliminary data.</text>
</comment>
<dbReference type="RefSeq" id="WP_301757673.1">
    <property type="nucleotide sequence ID" value="NZ_JAUJSQ010000031.1"/>
</dbReference>
<gene>
    <name evidence="2" type="ORF">QZM52_35515</name>
</gene>
<proteinExistence type="predicted"/>
<protein>
    <submittedName>
        <fullName evidence="2">Uncharacterized protein</fullName>
    </submittedName>
</protein>
<evidence type="ECO:0000313" key="2">
    <source>
        <dbReference type="EMBL" id="MDN7936594.1"/>
    </source>
</evidence>
<dbReference type="EMBL" id="JAUJSQ010000031">
    <property type="protein sequence ID" value="MDN7936594.1"/>
    <property type="molecule type" value="Genomic_DNA"/>
</dbReference>